<dbReference type="Gene3D" id="3.30.2310.20">
    <property type="entry name" value="RelE-like"/>
    <property type="match status" value="1"/>
</dbReference>
<keyword evidence="4" id="KW-1185">Reference proteome</keyword>
<evidence type="ECO:0000256" key="2">
    <source>
        <dbReference type="ARBA" id="ARBA00022649"/>
    </source>
</evidence>
<evidence type="ECO:0000313" key="4">
    <source>
        <dbReference type="Proteomes" id="UP000441389"/>
    </source>
</evidence>
<comment type="similarity">
    <text evidence="1">Belongs to the RelE toxin family.</text>
</comment>
<dbReference type="Proteomes" id="UP000441389">
    <property type="component" value="Unassembled WGS sequence"/>
</dbReference>
<dbReference type="PANTHER" id="PTHR33755">
    <property type="entry name" value="TOXIN PARE1-RELATED"/>
    <property type="match status" value="1"/>
</dbReference>
<organism evidence="3 4">
    <name type="scientific">Sphingomonas horti</name>
    <dbReference type="NCBI Taxonomy" id="2682842"/>
    <lineage>
        <taxon>Bacteria</taxon>
        <taxon>Pseudomonadati</taxon>
        <taxon>Pseudomonadota</taxon>
        <taxon>Alphaproteobacteria</taxon>
        <taxon>Sphingomonadales</taxon>
        <taxon>Sphingomonadaceae</taxon>
        <taxon>Sphingomonas</taxon>
    </lineage>
</organism>
<dbReference type="InterPro" id="IPR035093">
    <property type="entry name" value="RelE/ParE_toxin_dom_sf"/>
</dbReference>
<keyword evidence="2" id="KW-1277">Toxin-antitoxin system</keyword>
<dbReference type="InterPro" id="IPR051803">
    <property type="entry name" value="TA_system_RelE-like_toxin"/>
</dbReference>
<dbReference type="InterPro" id="IPR007712">
    <property type="entry name" value="RelE/ParE_toxin"/>
</dbReference>
<gene>
    <name evidence="3" type="ORF">GON01_04155</name>
</gene>
<evidence type="ECO:0000313" key="3">
    <source>
        <dbReference type="EMBL" id="MVO77131.1"/>
    </source>
</evidence>
<sequence>MRAELSAAALRDLEAIERYWVPRDPDLYRDLTRALENTFEFLLDRPSAGSIVEKSSVRKWRIGRTPFLLFYRTKPDLLFVTRIRHQHQNWRRHN</sequence>
<protein>
    <recommendedName>
        <fullName evidence="5">Type II toxin-antitoxin system RelE/ParE family toxin</fullName>
    </recommendedName>
</protein>
<evidence type="ECO:0008006" key="5">
    <source>
        <dbReference type="Google" id="ProtNLM"/>
    </source>
</evidence>
<proteinExistence type="inferred from homology"/>
<dbReference type="AlphaFoldDB" id="A0A6I4J0H7"/>
<dbReference type="Pfam" id="PF05016">
    <property type="entry name" value="ParE_toxin"/>
    <property type="match status" value="1"/>
</dbReference>
<name>A0A6I4J0H7_9SPHN</name>
<accession>A0A6I4J0H7</accession>
<reference evidence="3 4" key="1">
    <citation type="submission" date="2019-12" db="EMBL/GenBank/DDBJ databases">
        <authorList>
            <person name="Huq M.A."/>
        </authorList>
    </citation>
    <scope>NUCLEOTIDE SEQUENCE [LARGE SCALE GENOMIC DNA]</scope>
    <source>
        <strain evidence="3 4">MAH-20</strain>
    </source>
</reference>
<evidence type="ECO:0000256" key="1">
    <source>
        <dbReference type="ARBA" id="ARBA00006226"/>
    </source>
</evidence>
<dbReference type="EMBL" id="WQMS01000006">
    <property type="protein sequence ID" value="MVO77131.1"/>
    <property type="molecule type" value="Genomic_DNA"/>
</dbReference>
<comment type="caution">
    <text evidence="3">The sequence shown here is derived from an EMBL/GenBank/DDBJ whole genome shotgun (WGS) entry which is preliminary data.</text>
</comment>
<dbReference type="RefSeq" id="WP_157026111.1">
    <property type="nucleotide sequence ID" value="NZ_WQMS01000006.1"/>
</dbReference>